<accession>A0ABY5YFD5</accession>
<dbReference type="EMBL" id="CP104213">
    <property type="protein sequence ID" value="UWX62802.1"/>
    <property type="molecule type" value="Genomic_DNA"/>
</dbReference>
<name>A0ABY5YFD5_9DEIO</name>
<dbReference type="RefSeq" id="WP_260559097.1">
    <property type="nucleotide sequence ID" value="NZ_BAABEC010000059.1"/>
</dbReference>
<evidence type="ECO:0000313" key="2">
    <source>
        <dbReference type="Proteomes" id="UP001060261"/>
    </source>
</evidence>
<sequence>MSEKKNRPPRATVKVTQQLELPTPLQQVKLDSLMVRCWRAGREVLWISADHEIQEDLRRSDSHATLAVFWRKHMEGIIYVDNDGRTISAAAHKGLHDLMVQNAKAGEWPSSTPDDYYEGLRHTFGTEPNRAEIEEAHREFGWID</sequence>
<reference evidence="1" key="1">
    <citation type="submission" date="2022-09" db="EMBL/GenBank/DDBJ databases">
        <title>genome sequence of Deinococcus rubellus.</title>
        <authorList>
            <person name="Srinivasan S."/>
        </authorList>
    </citation>
    <scope>NUCLEOTIDE SEQUENCE</scope>
    <source>
        <strain evidence="1">Ant6</strain>
    </source>
</reference>
<keyword evidence="2" id="KW-1185">Reference proteome</keyword>
<dbReference type="Proteomes" id="UP001060261">
    <property type="component" value="Chromosome"/>
</dbReference>
<proteinExistence type="predicted"/>
<evidence type="ECO:0000313" key="1">
    <source>
        <dbReference type="EMBL" id="UWX62802.1"/>
    </source>
</evidence>
<organism evidence="1 2">
    <name type="scientific">Deinococcus rubellus</name>
    <dbReference type="NCBI Taxonomy" id="1889240"/>
    <lineage>
        <taxon>Bacteria</taxon>
        <taxon>Thermotogati</taxon>
        <taxon>Deinococcota</taxon>
        <taxon>Deinococci</taxon>
        <taxon>Deinococcales</taxon>
        <taxon>Deinococcaceae</taxon>
        <taxon>Deinococcus</taxon>
    </lineage>
</organism>
<protein>
    <submittedName>
        <fullName evidence="1">Uncharacterized protein</fullName>
    </submittedName>
</protein>
<gene>
    <name evidence="1" type="ORF">N0D28_08445</name>
</gene>